<organism evidence="2 3">
    <name type="scientific">Myxacorys almedinensis A</name>
    <dbReference type="NCBI Taxonomy" id="2690445"/>
    <lineage>
        <taxon>Bacteria</taxon>
        <taxon>Bacillati</taxon>
        <taxon>Cyanobacteriota</taxon>
        <taxon>Cyanophyceae</taxon>
        <taxon>Leptolyngbyales</taxon>
        <taxon>Leptolyngbyaceae</taxon>
        <taxon>Myxacorys</taxon>
        <taxon>Myxacorys almedinensis</taxon>
    </lineage>
</organism>
<keyword evidence="3" id="KW-1185">Reference proteome</keyword>
<dbReference type="Gene3D" id="3.30.450.90">
    <property type="match status" value="1"/>
</dbReference>
<dbReference type="RefSeq" id="WP_162425122.1">
    <property type="nucleotide sequence ID" value="NZ_WVIE01000034.1"/>
</dbReference>
<protein>
    <recommendedName>
        <fullName evidence="4">Type II secretion system protein GspE N-terminal domain-containing protein</fullName>
    </recommendedName>
</protein>
<sequence>MLASLSDSQTPLRRNRHSNFSPHLAHLVLSVDLEGTVDVDTKTAFQLVDRVLPFEACLYHQVLPLSLEEGCLRLGMVTLEDATALEYVRRLVGFMNYTLAPQSISSESHYGAMSAYLHYSQERQNASFQPQSPPAEGATSDIQEKIAPKATIDFHAKETYIVASPDELDYEAASDAPSLSLVPSQGDGAALLTPLPDQGVALESALPTLEVSTQHLNSAVEILAQLPPAQLLQELLGRILLDGIGRLYLERQATHGRVLWSQNGVLQSVINELPLPAFQGLLDELKQLTHLPMTPLRDVKQVEIERLCQKNRVLLRLRMTPNMDGEAATLQILRGAALKFYQKQQLTNLSRDALCIAKELQKKLSELRDRRAQAKLSLPSDSSAVLPNLSQVLQIVEQQLTDLQDLN</sequence>
<gene>
    <name evidence="2" type="ORF">GS601_20275</name>
</gene>
<proteinExistence type="predicted"/>
<evidence type="ECO:0000313" key="3">
    <source>
        <dbReference type="Proteomes" id="UP000646053"/>
    </source>
</evidence>
<name>A0A8J8CKI9_9CYAN</name>
<accession>A0A8J8CKI9</accession>
<comment type="caution">
    <text evidence="2">The sequence shown here is derived from an EMBL/GenBank/DDBJ whole genome shotgun (WGS) entry which is preliminary data.</text>
</comment>
<dbReference type="EMBL" id="WVIE01000034">
    <property type="protein sequence ID" value="NDJ19594.1"/>
    <property type="molecule type" value="Genomic_DNA"/>
</dbReference>
<feature type="coiled-coil region" evidence="1">
    <location>
        <begin position="350"/>
        <end position="377"/>
    </location>
</feature>
<evidence type="ECO:0008006" key="4">
    <source>
        <dbReference type="Google" id="ProtNLM"/>
    </source>
</evidence>
<dbReference type="AlphaFoldDB" id="A0A8J8CKI9"/>
<dbReference type="Proteomes" id="UP000646053">
    <property type="component" value="Unassembled WGS sequence"/>
</dbReference>
<reference evidence="2" key="1">
    <citation type="submission" date="2019-12" db="EMBL/GenBank/DDBJ databases">
        <title>High-Quality draft genome sequences of three cyanobacteria isolated from the limestone walls of the Old Cathedral of Coimbra.</title>
        <authorList>
            <person name="Tiago I."/>
            <person name="Soares F."/>
            <person name="Portugal A."/>
        </authorList>
    </citation>
    <scope>NUCLEOTIDE SEQUENCE</scope>
    <source>
        <strain evidence="2">A</strain>
    </source>
</reference>
<keyword evidence="1" id="KW-0175">Coiled coil</keyword>
<evidence type="ECO:0000313" key="2">
    <source>
        <dbReference type="EMBL" id="NDJ19594.1"/>
    </source>
</evidence>
<evidence type="ECO:0000256" key="1">
    <source>
        <dbReference type="SAM" id="Coils"/>
    </source>
</evidence>